<dbReference type="eggNOG" id="KOG1721">
    <property type="taxonomic scope" value="Eukaryota"/>
</dbReference>
<feature type="domain" description="C2H2-type" evidence="11">
    <location>
        <begin position="90"/>
        <end position="118"/>
    </location>
</feature>
<name>G3U8M1_LOXAF</name>
<dbReference type="GeneTree" id="ENSGT00390000002599"/>
<keyword evidence="6" id="KW-0805">Transcription regulation</keyword>
<evidence type="ECO:0000256" key="4">
    <source>
        <dbReference type="ARBA" id="ARBA00022771"/>
    </source>
</evidence>
<dbReference type="Proteomes" id="UP000007646">
    <property type="component" value="Unassembled WGS sequence"/>
</dbReference>
<dbReference type="GO" id="GO:0008270">
    <property type="term" value="F:zinc ion binding"/>
    <property type="evidence" value="ECO:0007669"/>
    <property type="project" value="UniProtKB-KW"/>
</dbReference>
<evidence type="ECO:0000313" key="13">
    <source>
        <dbReference type="Proteomes" id="UP000007646"/>
    </source>
</evidence>
<feature type="domain" description="C2H2-type" evidence="11">
    <location>
        <begin position="119"/>
        <end position="146"/>
    </location>
</feature>
<evidence type="ECO:0000256" key="9">
    <source>
        <dbReference type="PROSITE-ProRule" id="PRU00042"/>
    </source>
</evidence>
<evidence type="ECO:0000313" key="12">
    <source>
        <dbReference type="Ensembl" id="ENSLAFP00000024179.1"/>
    </source>
</evidence>
<organism evidence="12 13">
    <name type="scientific">Loxodonta africana</name>
    <name type="common">African elephant</name>
    <dbReference type="NCBI Taxonomy" id="9785"/>
    <lineage>
        <taxon>Eukaryota</taxon>
        <taxon>Metazoa</taxon>
        <taxon>Chordata</taxon>
        <taxon>Craniata</taxon>
        <taxon>Vertebrata</taxon>
        <taxon>Euteleostomi</taxon>
        <taxon>Mammalia</taxon>
        <taxon>Eutheria</taxon>
        <taxon>Afrotheria</taxon>
        <taxon>Proboscidea</taxon>
        <taxon>Elephantidae</taxon>
        <taxon>Loxodonta</taxon>
    </lineage>
</organism>
<keyword evidence="13" id="KW-1185">Reference proteome</keyword>
<dbReference type="SUPFAM" id="SSF57667">
    <property type="entry name" value="beta-beta-alpha zinc fingers"/>
    <property type="match status" value="2"/>
</dbReference>
<keyword evidence="8" id="KW-0539">Nucleus</keyword>
<dbReference type="PROSITE" id="PS50157">
    <property type="entry name" value="ZINC_FINGER_C2H2_2"/>
    <property type="match status" value="2"/>
</dbReference>
<reference evidence="12" key="2">
    <citation type="submission" date="2025-08" db="UniProtKB">
        <authorList>
            <consortium name="Ensembl"/>
        </authorList>
    </citation>
    <scope>IDENTIFICATION</scope>
    <source>
        <strain evidence="12">Isolate ISIS603380</strain>
    </source>
</reference>
<proteinExistence type="predicted"/>
<evidence type="ECO:0000256" key="7">
    <source>
        <dbReference type="ARBA" id="ARBA00023163"/>
    </source>
</evidence>
<dbReference type="PANTHER" id="PTHR47772:SF13">
    <property type="entry name" value="GASTRULA ZINC FINGER PROTEIN XLCGF49.1-LIKE-RELATED"/>
    <property type="match status" value="1"/>
</dbReference>
<keyword evidence="7" id="KW-0804">Transcription</keyword>
<keyword evidence="5" id="KW-0862">Zinc</keyword>
<evidence type="ECO:0000256" key="1">
    <source>
        <dbReference type="ARBA" id="ARBA00004123"/>
    </source>
</evidence>
<evidence type="ECO:0000256" key="6">
    <source>
        <dbReference type="ARBA" id="ARBA00023015"/>
    </source>
</evidence>
<dbReference type="GO" id="GO:0005634">
    <property type="term" value="C:nucleus"/>
    <property type="evidence" value="ECO:0007669"/>
    <property type="project" value="UniProtKB-SubCell"/>
</dbReference>
<evidence type="ECO:0000256" key="2">
    <source>
        <dbReference type="ARBA" id="ARBA00022723"/>
    </source>
</evidence>
<dbReference type="InParanoid" id="G3U8M1"/>
<dbReference type="Ensembl" id="ENSLAFT00000032899.1">
    <property type="protein sequence ID" value="ENSLAFP00000024179.1"/>
    <property type="gene ID" value="ENSLAFG00000027525.1"/>
</dbReference>
<evidence type="ECO:0000256" key="3">
    <source>
        <dbReference type="ARBA" id="ARBA00022737"/>
    </source>
</evidence>
<dbReference type="PROSITE" id="PS00028">
    <property type="entry name" value="ZINC_FINGER_C2H2_1"/>
    <property type="match status" value="1"/>
</dbReference>
<dbReference type="STRING" id="9785.ENSLAFP00000024179"/>
<dbReference type="InterPro" id="IPR050636">
    <property type="entry name" value="C2H2-ZF_domain-containing"/>
</dbReference>
<sequence length="182" mass="20692">NQASEATTQESIFRTEGPVAQTQPSIVRSQKSATRKQEPNTRVPCLDTRFNPHPARPTRRKVFFCPHSPFTFSKKAHLFSHQKAHLTELQNCCFCCGKSFSSFSRLVRHQQTHWKQKIYRCPICDLCFGEKEGLVGHWKSRKGEGRCLGSPHKCWVVLGQQLGFSHCPPMAGKDRKHRGSGS</sequence>
<dbReference type="SMART" id="SM00355">
    <property type="entry name" value="ZnF_C2H2"/>
    <property type="match status" value="3"/>
</dbReference>
<dbReference type="InterPro" id="IPR013087">
    <property type="entry name" value="Znf_C2H2_type"/>
</dbReference>
<evidence type="ECO:0000256" key="8">
    <source>
        <dbReference type="ARBA" id="ARBA00023242"/>
    </source>
</evidence>
<evidence type="ECO:0000256" key="5">
    <source>
        <dbReference type="ARBA" id="ARBA00022833"/>
    </source>
</evidence>
<dbReference type="OMA" id="MMVNCED"/>
<dbReference type="AlphaFoldDB" id="G3U8M1"/>
<feature type="compositionally biased region" description="Polar residues" evidence="10">
    <location>
        <begin position="20"/>
        <end position="32"/>
    </location>
</feature>
<keyword evidence="3" id="KW-0677">Repeat</keyword>
<dbReference type="Gene3D" id="3.30.160.60">
    <property type="entry name" value="Classic Zinc Finger"/>
    <property type="match status" value="2"/>
</dbReference>
<comment type="subcellular location">
    <subcellularLocation>
        <location evidence="1">Nucleus</location>
    </subcellularLocation>
</comment>
<evidence type="ECO:0000259" key="11">
    <source>
        <dbReference type="PROSITE" id="PS50157"/>
    </source>
</evidence>
<reference evidence="12" key="3">
    <citation type="submission" date="2025-09" db="UniProtKB">
        <authorList>
            <consortium name="Ensembl"/>
        </authorList>
    </citation>
    <scope>IDENTIFICATION</scope>
    <source>
        <strain evidence="12">Isolate ISIS603380</strain>
    </source>
</reference>
<protein>
    <recommendedName>
        <fullName evidence="11">C2H2-type domain-containing protein</fullName>
    </recommendedName>
</protein>
<keyword evidence="4 9" id="KW-0863">Zinc-finger</keyword>
<keyword evidence="2" id="KW-0479">Metal-binding</keyword>
<evidence type="ECO:0000256" key="10">
    <source>
        <dbReference type="SAM" id="MobiDB-lite"/>
    </source>
</evidence>
<dbReference type="PANTHER" id="PTHR47772">
    <property type="entry name" value="ZINC FINGER PROTEIN 200"/>
    <property type="match status" value="1"/>
</dbReference>
<feature type="compositionally biased region" description="Polar residues" evidence="10">
    <location>
        <begin position="1"/>
        <end position="12"/>
    </location>
</feature>
<accession>G3U8M1</accession>
<dbReference type="InterPro" id="IPR036236">
    <property type="entry name" value="Znf_C2H2_sf"/>
</dbReference>
<feature type="region of interest" description="Disordered" evidence="10">
    <location>
        <begin position="1"/>
        <end position="54"/>
    </location>
</feature>
<dbReference type="HOGENOM" id="CLU_1485318_0_0_1"/>
<reference evidence="12 13" key="1">
    <citation type="submission" date="2009-06" db="EMBL/GenBank/DDBJ databases">
        <title>The Genome Sequence of Loxodonta africana (African elephant).</title>
        <authorList>
            <person name="Di Palma F."/>
            <person name="Heiman D."/>
            <person name="Young S."/>
            <person name="Johnson J."/>
            <person name="Lander E.S."/>
            <person name="Lindblad-Toh K."/>
        </authorList>
    </citation>
    <scope>NUCLEOTIDE SEQUENCE [LARGE SCALE GENOMIC DNA]</scope>
    <source>
        <strain evidence="12 13">Isolate ISIS603380</strain>
    </source>
</reference>